<name>C7R0S8_JONDD</name>
<comment type="similarity">
    <text evidence="1">Belongs to the MYG1 family.</text>
</comment>
<keyword evidence="3" id="KW-1185">Reference proteome</keyword>
<dbReference type="GO" id="GO:0016787">
    <property type="term" value="F:hydrolase activity"/>
    <property type="evidence" value="ECO:0007669"/>
    <property type="project" value="UniProtKB-KW"/>
</dbReference>
<reference evidence="2 3" key="1">
    <citation type="journal article" date="2009" name="Stand. Genomic Sci.">
        <title>Complete genome sequence of Jonesia denitrificans type strain (Prevot 55134).</title>
        <authorList>
            <person name="Pukall R."/>
            <person name="Gehrich-Schroter G."/>
            <person name="Lapidus A."/>
            <person name="Nolan M."/>
            <person name="Glavina Del Rio T."/>
            <person name="Lucas S."/>
            <person name="Chen F."/>
            <person name="Tice H."/>
            <person name="Pitluck S."/>
            <person name="Cheng J.F."/>
            <person name="Copeland A."/>
            <person name="Saunders E."/>
            <person name="Brettin T."/>
            <person name="Detter J.C."/>
            <person name="Bruce D."/>
            <person name="Goodwin L."/>
            <person name="Pati A."/>
            <person name="Ivanova N."/>
            <person name="Mavromatis K."/>
            <person name="Ovchinnikova G."/>
            <person name="Chen A."/>
            <person name="Palaniappan K."/>
            <person name="Land M."/>
            <person name="Hauser L."/>
            <person name="Chang Y.J."/>
            <person name="Jeffries C.D."/>
            <person name="Chain P."/>
            <person name="Goker M."/>
            <person name="Bristow J."/>
            <person name="Eisen J.A."/>
            <person name="Markowitz V."/>
            <person name="Hugenholtz P."/>
            <person name="Kyrpides N.C."/>
            <person name="Klenk H.P."/>
            <person name="Han C."/>
        </authorList>
    </citation>
    <scope>NUCLEOTIDE SEQUENCE [LARGE SCALE GENOMIC DNA]</scope>
    <source>
        <strain evidence="3">ATCC 14870 / DSM 20603 / BCRC 15368 / CIP 55.134 / JCM 11481 / NBRC 15587 / NCTC 10816 / Prevot 55134</strain>
    </source>
</reference>
<dbReference type="eggNOG" id="COG4286">
    <property type="taxonomic scope" value="Bacteria"/>
</dbReference>
<dbReference type="Pfam" id="PF03690">
    <property type="entry name" value="MYG1_exonuc"/>
    <property type="match status" value="1"/>
</dbReference>
<dbReference type="PANTHER" id="PTHR11215:SF1">
    <property type="entry name" value="MYG1 EXONUCLEASE"/>
    <property type="match status" value="1"/>
</dbReference>
<organism evidence="2 3">
    <name type="scientific">Jonesia denitrificans (strain ATCC 14870 / DSM 20603 / BCRC 15368 / CIP 55.134 / JCM 11481 / NBRC 15587 / NCTC 10816 / Prevot 55134)</name>
    <name type="common">Listeria denitrificans</name>
    <dbReference type="NCBI Taxonomy" id="471856"/>
    <lineage>
        <taxon>Bacteria</taxon>
        <taxon>Bacillati</taxon>
        <taxon>Actinomycetota</taxon>
        <taxon>Actinomycetes</taxon>
        <taxon>Micrococcales</taxon>
        <taxon>Jonesiaceae</taxon>
        <taxon>Jonesia</taxon>
    </lineage>
</organism>
<keyword evidence="2" id="KW-0378">Hydrolase</keyword>
<dbReference type="OrthoDB" id="183622at2"/>
<dbReference type="AlphaFoldDB" id="C7R0S8"/>
<dbReference type="InterPro" id="IPR003226">
    <property type="entry name" value="MYG1_exonuclease"/>
</dbReference>
<dbReference type="KEGG" id="jde:Jden_0571"/>
<protein>
    <submittedName>
        <fullName evidence="2">Metal-dependent protein hydrolase</fullName>
    </submittedName>
</protein>
<evidence type="ECO:0000313" key="2">
    <source>
        <dbReference type="EMBL" id="ACV08235.1"/>
    </source>
</evidence>
<dbReference type="Proteomes" id="UP000000628">
    <property type="component" value="Chromosome"/>
</dbReference>
<gene>
    <name evidence="2" type="ordered locus">Jden_0571</name>
</gene>
<dbReference type="EMBL" id="CP001706">
    <property type="protein sequence ID" value="ACV08235.1"/>
    <property type="molecule type" value="Genomic_DNA"/>
</dbReference>
<dbReference type="HOGENOM" id="CLU_051576_1_0_11"/>
<proteinExistence type="inferred from homology"/>
<dbReference type="STRING" id="471856.Jden_0571"/>
<dbReference type="RefSeq" id="WP_015770864.1">
    <property type="nucleotide sequence ID" value="NC_013174.1"/>
</dbReference>
<accession>C7R0S8</accession>
<evidence type="ECO:0000313" key="3">
    <source>
        <dbReference type="Proteomes" id="UP000000628"/>
    </source>
</evidence>
<dbReference type="GO" id="GO:0005737">
    <property type="term" value="C:cytoplasm"/>
    <property type="evidence" value="ECO:0007669"/>
    <property type="project" value="TreeGrafter"/>
</dbReference>
<dbReference type="PANTHER" id="PTHR11215">
    <property type="entry name" value="METAL DEPENDENT HYDROLASE - RELATED"/>
    <property type="match status" value="1"/>
</dbReference>
<sequence>MIIATHNGKFHADDVFGVALLTDLYPDATIVRTRDPQMLDTADIVLDVGGVYDPTTHRYDHHQQSSGARPSGILYSAFGLLWQDYGRTWCNNDDIWQKIDTRLVTAIDAVDNGQDLYTLTDYKIRPFDLSEYLGLFNPITEDEDFDTQFTGAVELARTVLHRLRAKYGAVIAAEEYFTTQYAASPDRRYVILERYVPHGAIATKQPELLYTVYPGATGNWTIQAVRPDLAQFANRKDLPAAWRGLNGSDLAAVTGVTDAVFCHKAGFICAAESREGAEQLLAQALAA</sequence>
<evidence type="ECO:0000256" key="1">
    <source>
        <dbReference type="ARBA" id="ARBA00010105"/>
    </source>
</evidence>